<dbReference type="InterPro" id="IPR057446">
    <property type="entry name" value="PH_bac"/>
</dbReference>
<name>F8A6D3_CELGA</name>
<dbReference type="EMBL" id="CP002665">
    <property type="protein sequence ID" value="AEI12289.1"/>
    <property type="molecule type" value="Genomic_DNA"/>
</dbReference>
<evidence type="ECO:0000313" key="4">
    <source>
        <dbReference type="Proteomes" id="UP000000485"/>
    </source>
</evidence>
<dbReference type="HOGENOM" id="CLU_114150_0_0_11"/>
<dbReference type="AlphaFoldDB" id="F8A6D3"/>
<keyword evidence="1" id="KW-0472">Membrane</keyword>
<dbReference type="Pfam" id="PF25362">
    <property type="entry name" value="bPH_11"/>
    <property type="match status" value="1"/>
</dbReference>
<dbReference type="Proteomes" id="UP000000485">
    <property type="component" value="Chromosome"/>
</dbReference>
<dbReference type="STRING" id="593907.Celgi_1782"/>
<organism evidence="3 4">
    <name type="scientific">Cellulomonas gilvus (strain ATCC 13127 / NRRL B-14078)</name>
    <name type="common">Cellvibrio gilvus</name>
    <dbReference type="NCBI Taxonomy" id="593907"/>
    <lineage>
        <taxon>Bacteria</taxon>
        <taxon>Bacillati</taxon>
        <taxon>Actinomycetota</taxon>
        <taxon>Actinomycetes</taxon>
        <taxon>Micrococcales</taxon>
        <taxon>Cellulomonadaceae</taxon>
        <taxon>Cellulomonas</taxon>
    </lineage>
</organism>
<keyword evidence="4" id="KW-1185">Reference proteome</keyword>
<dbReference type="KEGG" id="cga:Celgi_1782"/>
<feature type="transmembrane region" description="Helical" evidence="1">
    <location>
        <begin position="6"/>
        <end position="26"/>
    </location>
</feature>
<evidence type="ECO:0000313" key="3">
    <source>
        <dbReference type="EMBL" id="AEI12289.1"/>
    </source>
</evidence>
<evidence type="ECO:0000256" key="1">
    <source>
        <dbReference type="SAM" id="Phobius"/>
    </source>
</evidence>
<feature type="domain" description="PH" evidence="2">
    <location>
        <begin position="37"/>
        <end position="167"/>
    </location>
</feature>
<proteinExistence type="predicted"/>
<protein>
    <recommendedName>
        <fullName evidence="2">PH domain-containing protein</fullName>
    </recommendedName>
</protein>
<accession>F8A6D3</accession>
<evidence type="ECO:0000259" key="2">
    <source>
        <dbReference type="Pfam" id="PF25362"/>
    </source>
</evidence>
<keyword evidence="1" id="KW-0812">Transmembrane</keyword>
<dbReference type="eggNOG" id="COG0505">
    <property type="taxonomic scope" value="Bacteria"/>
</dbReference>
<keyword evidence="1" id="KW-1133">Transmembrane helix</keyword>
<gene>
    <name evidence="3" type="ordered locus">Celgi_1782</name>
</gene>
<reference evidence="4" key="1">
    <citation type="submission" date="2011-04" db="EMBL/GenBank/DDBJ databases">
        <title>Complete sequence of Cellvibrio gilvus ATCC 13127.</title>
        <authorList>
            <person name="Lucas S."/>
            <person name="Han J."/>
            <person name="Lapidus A."/>
            <person name="Cheng J.-F."/>
            <person name="Goodwin L."/>
            <person name="Pitluck S."/>
            <person name="Peters L."/>
            <person name="Munk A."/>
            <person name="Detter J.C."/>
            <person name="Han C."/>
            <person name="Tapia R."/>
            <person name="Land M."/>
            <person name="Hauser L."/>
            <person name="Kyrpides N."/>
            <person name="Ivanova N."/>
            <person name="Ovchinnikova G."/>
            <person name="Pagani I."/>
            <person name="Mead D."/>
            <person name="Brumm P."/>
            <person name="Woyke T."/>
        </authorList>
    </citation>
    <scope>NUCLEOTIDE SEQUENCE [LARGE SCALE GENOMIC DNA]</scope>
    <source>
        <strain evidence="4">ATCC 13127 / NRRL B-14078</strain>
    </source>
</reference>
<dbReference type="RefSeq" id="WP_013883808.1">
    <property type="nucleotide sequence ID" value="NC_015671.1"/>
</dbReference>
<sequence>MTRQTVTILVLAGLLVLALVGMRVGWVHRRRRTLDAVPTLPAVPTDAGALLAGPFEAVYVSTTREGDWLDRVAAHGLGVRSPARVSVHATGVHVARTGAPDVFVPAHALRAAALAPGIAGKVVGRDHLVVLTWEPAAQPGDEPDGARGLDTGLLPRHAADRDAIVAAALTLIPDVPAAVSGTEEKP</sequence>